<dbReference type="InterPro" id="IPR010290">
    <property type="entry name" value="TM_effector"/>
</dbReference>
<proteinExistence type="predicted"/>
<evidence type="ECO:0000256" key="6">
    <source>
        <dbReference type="ARBA" id="ARBA00023136"/>
    </source>
</evidence>
<feature type="transmembrane region" description="Helical" evidence="7">
    <location>
        <begin position="382"/>
        <end position="404"/>
    </location>
</feature>
<reference evidence="8" key="2">
    <citation type="submission" date="2020-09" db="EMBL/GenBank/DDBJ databases">
        <authorList>
            <person name="Sun Q."/>
            <person name="Zhou Y."/>
        </authorList>
    </citation>
    <scope>NUCLEOTIDE SEQUENCE</scope>
    <source>
        <strain evidence="8">CGMCC 4.7306</strain>
    </source>
</reference>
<accession>A0A917S4Z1</accession>
<keyword evidence="9" id="KW-1185">Reference proteome</keyword>
<protein>
    <submittedName>
        <fullName evidence="8">MFS transporter</fullName>
    </submittedName>
</protein>
<dbReference type="AlphaFoldDB" id="A0A917S4Z1"/>
<feature type="transmembrane region" description="Helical" evidence="7">
    <location>
        <begin position="237"/>
        <end position="256"/>
    </location>
</feature>
<dbReference type="Proteomes" id="UP000613840">
    <property type="component" value="Unassembled WGS sequence"/>
</dbReference>
<evidence type="ECO:0000256" key="2">
    <source>
        <dbReference type="ARBA" id="ARBA00022448"/>
    </source>
</evidence>
<name>A0A917S4Z1_9ACTN</name>
<reference evidence="8" key="1">
    <citation type="journal article" date="2014" name="Int. J. Syst. Evol. Microbiol.">
        <title>Complete genome sequence of Corynebacterium casei LMG S-19264T (=DSM 44701T), isolated from a smear-ripened cheese.</title>
        <authorList>
            <consortium name="US DOE Joint Genome Institute (JGI-PGF)"/>
            <person name="Walter F."/>
            <person name="Albersmeier A."/>
            <person name="Kalinowski J."/>
            <person name="Ruckert C."/>
        </authorList>
    </citation>
    <scope>NUCLEOTIDE SEQUENCE</scope>
    <source>
        <strain evidence="8">CGMCC 4.7306</strain>
    </source>
</reference>
<dbReference type="EMBL" id="BMMZ01000003">
    <property type="protein sequence ID" value="GGL58446.1"/>
    <property type="molecule type" value="Genomic_DNA"/>
</dbReference>
<dbReference type="InterPro" id="IPR036259">
    <property type="entry name" value="MFS_trans_sf"/>
</dbReference>
<dbReference type="CDD" id="cd06173">
    <property type="entry name" value="MFS_MefA_like"/>
    <property type="match status" value="1"/>
</dbReference>
<feature type="transmembrane region" description="Helical" evidence="7">
    <location>
        <begin position="50"/>
        <end position="72"/>
    </location>
</feature>
<dbReference type="Gene3D" id="1.20.1250.20">
    <property type="entry name" value="MFS general substrate transporter like domains"/>
    <property type="match status" value="1"/>
</dbReference>
<feature type="transmembrane region" description="Helical" evidence="7">
    <location>
        <begin position="299"/>
        <end position="318"/>
    </location>
</feature>
<evidence type="ECO:0000256" key="4">
    <source>
        <dbReference type="ARBA" id="ARBA00022692"/>
    </source>
</evidence>
<evidence type="ECO:0000313" key="8">
    <source>
        <dbReference type="EMBL" id="GGL58446.1"/>
    </source>
</evidence>
<feature type="transmembrane region" description="Helical" evidence="7">
    <location>
        <begin position="324"/>
        <end position="345"/>
    </location>
</feature>
<keyword evidence="4 7" id="KW-0812">Transmembrane</keyword>
<evidence type="ECO:0000256" key="1">
    <source>
        <dbReference type="ARBA" id="ARBA00004651"/>
    </source>
</evidence>
<dbReference type="RefSeq" id="WP_188894673.1">
    <property type="nucleotide sequence ID" value="NZ_BMMZ01000003.1"/>
</dbReference>
<sequence length="422" mass="43805">MTSPTTVPLQRNRQFQLLWTGAAASMLGSQLTRVATPLLLLAITGSPGKAGLVSAVGIVGMLVLQMPAGVLVDRSDRRRSLSITQAAQVINSAALMIMLLSGRAGLWNFIMFSIIDGGCQAFLSPARNVAIRNVVPSAQLRQAYTQEEARSHGTRLLGPVLGGALYAANSLLPFVLDTLSFLIAWVCTVIGRVPRQPPVTAGGDQEVAPSGQRRTHMVAEAVEAARWIVRQRGMREMILVVTAMNLLGGAFSIPVIVHVRELGGSSTITGLVLTGSGIGGLVGAVLAGQITGRIPAGRLAAIVPAVFGICMAAAALPLADWWPIIPIVIFSLIIPSLNITLATITAQLVPPEMLGRLGSLLGFTAYGLQPLGPLLGGVLSQMIGGGPTLLCVGIGLLLTAGAAASSRSLRTFRSDASENLAA</sequence>
<dbReference type="PANTHER" id="PTHR23513">
    <property type="entry name" value="INTEGRAL MEMBRANE EFFLUX PROTEIN-RELATED"/>
    <property type="match status" value="1"/>
</dbReference>
<dbReference type="Pfam" id="PF05977">
    <property type="entry name" value="MFS_3"/>
    <property type="match status" value="1"/>
</dbReference>
<feature type="transmembrane region" description="Helical" evidence="7">
    <location>
        <begin position="164"/>
        <end position="187"/>
    </location>
</feature>
<feature type="transmembrane region" description="Helical" evidence="7">
    <location>
        <begin position="93"/>
        <end position="115"/>
    </location>
</feature>
<feature type="transmembrane region" description="Helical" evidence="7">
    <location>
        <begin position="357"/>
        <end position="376"/>
    </location>
</feature>
<keyword evidence="2" id="KW-0813">Transport</keyword>
<evidence type="ECO:0000256" key="3">
    <source>
        <dbReference type="ARBA" id="ARBA00022475"/>
    </source>
</evidence>
<comment type="caution">
    <text evidence="8">The sequence shown here is derived from an EMBL/GenBank/DDBJ whole genome shotgun (WGS) entry which is preliminary data.</text>
</comment>
<dbReference type="SUPFAM" id="SSF103473">
    <property type="entry name" value="MFS general substrate transporter"/>
    <property type="match status" value="1"/>
</dbReference>
<feature type="transmembrane region" description="Helical" evidence="7">
    <location>
        <begin position="268"/>
        <end position="287"/>
    </location>
</feature>
<dbReference type="PANTHER" id="PTHR23513:SF11">
    <property type="entry name" value="STAPHYLOFERRIN A TRANSPORTER"/>
    <property type="match status" value="1"/>
</dbReference>
<gene>
    <name evidence="8" type="ORF">GCM10011575_16130</name>
</gene>
<evidence type="ECO:0000256" key="7">
    <source>
        <dbReference type="SAM" id="Phobius"/>
    </source>
</evidence>
<organism evidence="8 9">
    <name type="scientific">Microlunatus endophyticus</name>
    <dbReference type="NCBI Taxonomy" id="1716077"/>
    <lineage>
        <taxon>Bacteria</taxon>
        <taxon>Bacillati</taxon>
        <taxon>Actinomycetota</taxon>
        <taxon>Actinomycetes</taxon>
        <taxon>Propionibacteriales</taxon>
        <taxon>Propionibacteriaceae</taxon>
        <taxon>Microlunatus</taxon>
    </lineage>
</organism>
<keyword evidence="6 7" id="KW-0472">Membrane</keyword>
<comment type="subcellular location">
    <subcellularLocation>
        <location evidence="1">Cell membrane</location>
        <topology evidence="1">Multi-pass membrane protein</topology>
    </subcellularLocation>
</comment>
<dbReference type="GO" id="GO:0005886">
    <property type="term" value="C:plasma membrane"/>
    <property type="evidence" value="ECO:0007669"/>
    <property type="project" value="UniProtKB-SubCell"/>
</dbReference>
<keyword evidence="5 7" id="KW-1133">Transmembrane helix</keyword>
<evidence type="ECO:0000256" key="5">
    <source>
        <dbReference type="ARBA" id="ARBA00022989"/>
    </source>
</evidence>
<keyword evidence="3" id="KW-1003">Cell membrane</keyword>
<evidence type="ECO:0000313" key="9">
    <source>
        <dbReference type="Proteomes" id="UP000613840"/>
    </source>
</evidence>